<dbReference type="InterPro" id="IPR000793">
    <property type="entry name" value="ATP_synth_asu_C"/>
</dbReference>
<evidence type="ECO:0000259" key="15">
    <source>
        <dbReference type="Pfam" id="PF02874"/>
    </source>
</evidence>
<dbReference type="PANTHER" id="PTHR48082:SF2">
    <property type="entry name" value="ATP SYNTHASE SUBUNIT ALPHA, MITOCHONDRIAL"/>
    <property type="match status" value="1"/>
</dbReference>
<sequence length="550" mass="59595">MFRNALRQSTRAVGALSATSRVAARNAAPTVSAFQARTYAEKASPTEVSSILEQRIRGVQEESNLAETGRVLSVGDGIARVHGMANVQAEELVEFASGVKGMCMNLEAGQVGVVLFGSDRLVKEGETVKRTGEIVDVPVGPELLGRVVDALGNPIDGKGPLNTKEKRRAQLKAPGILPRKSVNQPVQTGLKSVDAMVPIGRGQRELIIGDRQTGKTAVALDTILNQKRWNNGTDESKKLYCVYVAVGQKRSTVAQLVKTLEENDAMKYSIIVAATASEAAPLQYIAPFTGASIAEWFRDSGKHALIVYDDLSKQAVAYRQMSLLLRRPPGREAYPGDVFYLHSRLLERAAKMNDKLGGGSMTALPIIETQGGDVSAYIPTNVISITDGQIFLESELFYKGIRPAINVGLSVSRVGSAAQLKAMKQVAGSLKLFLAQYREVAAFAQFGSDLDASTKQTLSRGERLTELLKQKQYSPMAVNEMVPLIYAGVNGYLDSIPVNKILQWESDFLSHLRTNEADLLATIEKEGEISKGLEARLKEVIPSFIKGFLG</sequence>
<evidence type="ECO:0000259" key="13">
    <source>
        <dbReference type="Pfam" id="PF00006"/>
    </source>
</evidence>
<comment type="caution">
    <text evidence="16">The sequence shown here is derived from an EMBL/GenBank/DDBJ whole genome shotgun (WGS) entry which is preliminary data.</text>
</comment>
<dbReference type="GO" id="GO:0005524">
    <property type="term" value="F:ATP binding"/>
    <property type="evidence" value="ECO:0007669"/>
    <property type="project" value="UniProtKB-KW"/>
</dbReference>
<keyword evidence="8" id="KW-0472">Membrane</keyword>
<evidence type="ECO:0000256" key="10">
    <source>
        <dbReference type="ARBA" id="ARBA00023310"/>
    </source>
</evidence>
<dbReference type="InterPro" id="IPR036121">
    <property type="entry name" value="ATPase_F1/V1/A1_a/bsu_N_sf"/>
</dbReference>
<dbReference type="PROSITE" id="PS00152">
    <property type="entry name" value="ATPASE_ALPHA_BETA"/>
    <property type="match status" value="1"/>
</dbReference>
<dbReference type="GO" id="GO:0045259">
    <property type="term" value="C:proton-transporting ATP synthase complex"/>
    <property type="evidence" value="ECO:0007669"/>
    <property type="project" value="UniProtKB-KW"/>
</dbReference>
<dbReference type="InterPro" id="IPR005294">
    <property type="entry name" value="ATP_synth_F1_asu"/>
</dbReference>
<evidence type="ECO:0000256" key="12">
    <source>
        <dbReference type="RuleBase" id="RU003551"/>
    </source>
</evidence>
<evidence type="ECO:0000313" key="17">
    <source>
        <dbReference type="Proteomes" id="UP001304895"/>
    </source>
</evidence>
<keyword evidence="3 11" id="KW-0813">Transport</keyword>
<comment type="subcellular location">
    <subcellularLocation>
        <location evidence="1">Mitochondrion inner membrane</location>
    </subcellularLocation>
</comment>
<dbReference type="CDD" id="cd18116">
    <property type="entry name" value="ATP-synt_F1_alpha_N"/>
    <property type="match status" value="1"/>
</dbReference>
<dbReference type="GO" id="GO:0005743">
    <property type="term" value="C:mitochondrial inner membrane"/>
    <property type="evidence" value="ECO:0007669"/>
    <property type="project" value="UniProtKB-SubCell"/>
</dbReference>
<comment type="similarity">
    <text evidence="2 11">Belongs to the ATPase alpha/beta chains family.</text>
</comment>
<dbReference type="Pfam" id="PF00306">
    <property type="entry name" value="ATP-synt_ab_C"/>
    <property type="match status" value="1"/>
</dbReference>
<evidence type="ECO:0000256" key="3">
    <source>
        <dbReference type="ARBA" id="ARBA00022448"/>
    </source>
</evidence>
<feature type="domain" description="ATPase F1/V1/A1 complex alpha/beta subunit N-terminal" evidence="15">
    <location>
        <begin position="66"/>
        <end position="132"/>
    </location>
</feature>
<reference evidence="16" key="1">
    <citation type="journal article" date="2023" name="Mol. Phylogenet. Evol.">
        <title>Genome-scale phylogeny and comparative genomics of the fungal order Sordariales.</title>
        <authorList>
            <person name="Hensen N."/>
            <person name="Bonometti L."/>
            <person name="Westerberg I."/>
            <person name="Brannstrom I.O."/>
            <person name="Guillou S."/>
            <person name="Cros-Aarteil S."/>
            <person name="Calhoun S."/>
            <person name="Haridas S."/>
            <person name="Kuo A."/>
            <person name="Mondo S."/>
            <person name="Pangilinan J."/>
            <person name="Riley R."/>
            <person name="LaButti K."/>
            <person name="Andreopoulos B."/>
            <person name="Lipzen A."/>
            <person name="Chen C."/>
            <person name="Yan M."/>
            <person name="Daum C."/>
            <person name="Ng V."/>
            <person name="Clum A."/>
            <person name="Steindorff A."/>
            <person name="Ohm R.A."/>
            <person name="Martin F."/>
            <person name="Silar P."/>
            <person name="Natvig D.O."/>
            <person name="Lalanne C."/>
            <person name="Gautier V."/>
            <person name="Ament-Velasquez S.L."/>
            <person name="Kruys A."/>
            <person name="Hutchinson M.I."/>
            <person name="Powell A.J."/>
            <person name="Barry K."/>
            <person name="Miller A.N."/>
            <person name="Grigoriev I.V."/>
            <person name="Debuchy R."/>
            <person name="Gladieux P."/>
            <person name="Hiltunen Thoren M."/>
            <person name="Johannesson H."/>
        </authorList>
    </citation>
    <scope>NUCLEOTIDE SEQUENCE</scope>
    <source>
        <strain evidence="16">CBS 123565</strain>
    </source>
</reference>
<dbReference type="InterPro" id="IPR038376">
    <property type="entry name" value="ATP_synth_asu_C_sf"/>
</dbReference>
<dbReference type="EMBL" id="MU853418">
    <property type="protein sequence ID" value="KAK4132367.1"/>
    <property type="molecule type" value="Genomic_DNA"/>
</dbReference>
<dbReference type="SUPFAM" id="SSF47917">
    <property type="entry name" value="C-terminal domain of alpha and beta subunits of F1 ATP synthase"/>
    <property type="match status" value="1"/>
</dbReference>
<evidence type="ECO:0000256" key="5">
    <source>
        <dbReference type="ARBA" id="ARBA00022781"/>
    </source>
</evidence>
<dbReference type="Gene3D" id="1.20.150.20">
    <property type="entry name" value="ATP synthase alpha/beta chain, C-terminal domain"/>
    <property type="match status" value="1"/>
</dbReference>
<keyword evidence="6 12" id="KW-0067">ATP-binding</keyword>
<accession>A0AAN6ZBP7</accession>
<proteinExistence type="inferred from homology"/>
<dbReference type="Proteomes" id="UP001304895">
    <property type="component" value="Unassembled WGS sequence"/>
</dbReference>
<comment type="function">
    <text evidence="12">Produces ATP from ADP in the presence of a proton gradient across the membrane.</text>
</comment>
<dbReference type="NCBIfam" id="NF009884">
    <property type="entry name" value="PRK13343.1"/>
    <property type="match status" value="1"/>
</dbReference>
<dbReference type="CDD" id="cd01132">
    <property type="entry name" value="F1-ATPase_alpha_CD"/>
    <property type="match status" value="1"/>
</dbReference>
<dbReference type="Gene3D" id="2.40.30.20">
    <property type="match status" value="1"/>
</dbReference>
<organism evidence="16 17">
    <name type="scientific">Trichocladium antarcticum</name>
    <dbReference type="NCBI Taxonomy" id="1450529"/>
    <lineage>
        <taxon>Eukaryota</taxon>
        <taxon>Fungi</taxon>
        <taxon>Dikarya</taxon>
        <taxon>Ascomycota</taxon>
        <taxon>Pezizomycotina</taxon>
        <taxon>Sordariomycetes</taxon>
        <taxon>Sordariomycetidae</taxon>
        <taxon>Sordariales</taxon>
        <taxon>Chaetomiaceae</taxon>
        <taxon>Trichocladium</taxon>
    </lineage>
</organism>
<protein>
    <recommendedName>
        <fullName evidence="12">ATP synthase subunit alpha</fullName>
    </recommendedName>
</protein>
<keyword evidence="17" id="KW-1185">Reference proteome</keyword>
<keyword evidence="7 11" id="KW-0406">Ion transport</keyword>
<evidence type="ECO:0000256" key="8">
    <source>
        <dbReference type="ARBA" id="ARBA00023136"/>
    </source>
</evidence>
<dbReference type="PIRSF" id="PIRSF039088">
    <property type="entry name" value="F_ATPase_subunit_alpha"/>
    <property type="match status" value="1"/>
</dbReference>
<keyword evidence="4 12" id="KW-0547">Nucleotide-binding</keyword>
<dbReference type="SUPFAM" id="SSF50615">
    <property type="entry name" value="N-terminal domain of alpha and beta subunits of F1 ATP synthase"/>
    <property type="match status" value="1"/>
</dbReference>
<dbReference type="Pfam" id="PF02874">
    <property type="entry name" value="ATP-synt_ab_N"/>
    <property type="match status" value="1"/>
</dbReference>
<feature type="domain" description="ATP synthase alpha subunit C-terminal" evidence="14">
    <location>
        <begin position="419"/>
        <end position="544"/>
    </location>
</feature>
<dbReference type="Gene3D" id="3.40.50.300">
    <property type="entry name" value="P-loop containing nucleotide triphosphate hydrolases"/>
    <property type="match status" value="1"/>
</dbReference>
<evidence type="ECO:0000259" key="14">
    <source>
        <dbReference type="Pfam" id="PF00306"/>
    </source>
</evidence>
<dbReference type="Pfam" id="PF00006">
    <property type="entry name" value="ATP-synt_ab"/>
    <property type="match status" value="1"/>
</dbReference>
<evidence type="ECO:0000256" key="1">
    <source>
        <dbReference type="ARBA" id="ARBA00004273"/>
    </source>
</evidence>
<evidence type="ECO:0000313" key="16">
    <source>
        <dbReference type="EMBL" id="KAK4132367.1"/>
    </source>
</evidence>
<evidence type="ECO:0000256" key="7">
    <source>
        <dbReference type="ARBA" id="ARBA00023065"/>
    </source>
</evidence>
<dbReference type="InterPro" id="IPR004100">
    <property type="entry name" value="ATPase_F1/V1/A1_a/bsu_N"/>
</dbReference>
<dbReference type="FunFam" id="1.20.150.20:FF:000001">
    <property type="entry name" value="ATP synthase subunit alpha"/>
    <property type="match status" value="1"/>
</dbReference>
<dbReference type="SUPFAM" id="SSF52540">
    <property type="entry name" value="P-loop containing nucleoside triphosphate hydrolases"/>
    <property type="match status" value="1"/>
</dbReference>
<dbReference type="PANTHER" id="PTHR48082">
    <property type="entry name" value="ATP SYNTHASE SUBUNIT ALPHA, MITOCHONDRIAL"/>
    <property type="match status" value="1"/>
</dbReference>
<reference evidence="16" key="2">
    <citation type="submission" date="2023-05" db="EMBL/GenBank/DDBJ databases">
        <authorList>
            <consortium name="Lawrence Berkeley National Laboratory"/>
            <person name="Steindorff A."/>
            <person name="Hensen N."/>
            <person name="Bonometti L."/>
            <person name="Westerberg I."/>
            <person name="Brannstrom I.O."/>
            <person name="Guillou S."/>
            <person name="Cros-Aarteil S."/>
            <person name="Calhoun S."/>
            <person name="Haridas S."/>
            <person name="Kuo A."/>
            <person name="Mondo S."/>
            <person name="Pangilinan J."/>
            <person name="Riley R."/>
            <person name="Labutti K."/>
            <person name="Andreopoulos B."/>
            <person name="Lipzen A."/>
            <person name="Chen C."/>
            <person name="Yanf M."/>
            <person name="Daum C."/>
            <person name="Ng V."/>
            <person name="Clum A."/>
            <person name="Ohm R."/>
            <person name="Martin F."/>
            <person name="Silar P."/>
            <person name="Natvig D."/>
            <person name="Lalanne C."/>
            <person name="Gautier V."/>
            <person name="Ament-Velasquez S.L."/>
            <person name="Kruys A."/>
            <person name="Hutchinson M.I."/>
            <person name="Powell A.J."/>
            <person name="Barry K."/>
            <person name="Miller A.N."/>
            <person name="Grigoriev I.V."/>
            <person name="Debuchy R."/>
            <person name="Gladieux P."/>
            <person name="Thoren M.H."/>
            <person name="Johannesson H."/>
        </authorList>
    </citation>
    <scope>NUCLEOTIDE SEQUENCE</scope>
    <source>
        <strain evidence="16">CBS 123565</strain>
    </source>
</reference>
<dbReference type="FunFam" id="3.40.50.300:FF:004039">
    <property type="entry name" value="ATP synthase subunit alpha, mitochondrial"/>
    <property type="match status" value="1"/>
</dbReference>
<dbReference type="AlphaFoldDB" id="A0AAN6ZBP7"/>
<feature type="domain" description="ATPase F1/V1/A1 complex alpha/beta subunit nucleotide-binding" evidence="13">
    <location>
        <begin position="189"/>
        <end position="412"/>
    </location>
</feature>
<keyword evidence="10 12" id="KW-0066">ATP synthesis</keyword>
<dbReference type="InterPro" id="IPR023366">
    <property type="entry name" value="ATP_synth_asu-like_sf"/>
</dbReference>
<dbReference type="InterPro" id="IPR000194">
    <property type="entry name" value="ATPase_F1/V1/A1_a/bsu_nucl-bd"/>
</dbReference>
<name>A0AAN6ZBP7_9PEZI</name>
<dbReference type="GO" id="GO:0046933">
    <property type="term" value="F:proton-transporting ATP synthase activity, rotational mechanism"/>
    <property type="evidence" value="ECO:0007669"/>
    <property type="project" value="InterPro"/>
</dbReference>
<dbReference type="CDD" id="cd18113">
    <property type="entry name" value="ATP-synt_F1_alpha_C"/>
    <property type="match status" value="1"/>
</dbReference>
<evidence type="ECO:0000256" key="11">
    <source>
        <dbReference type="RuleBase" id="RU000339"/>
    </source>
</evidence>
<keyword evidence="5 11" id="KW-0375">Hydrogen ion transport</keyword>
<dbReference type="InterPro" id="IPR020003">
    <property type="entry name" value="ATPase_a/bsu_AS"/>
</dbReference>
<dbReference type="InterPro" id="IPR027417">
    <property type="entry name" value="P-loop_NTPase"/>
</dbReference>
<gene>
    <name evidence="16" type="ORF">BT67DRAFT_443931</name>
</gene>
<dbReference type="FunFam" id="2.40.30.20:FF:000001">
    <property type="entry name" value="ATP synthase subunit alpha"/>
    <property type="match status" value="1"/>
</dbReference>
<evidence type="ECO:0000256" key="6">
    <source>
        <dbReference type="ARBA" id="ARBA00022840"/>
    </source>
</evidence>
<keyword evidence="9 12" id="KW-0139">CF(1)</keyword>
<dbReference type="NCBIfam" id="TIGR00962">
    <property type="entry name" value="atpA"/>
    <property type="match status" value="1"/>
</dbReference>
<dbReference type="HAMAP" id="MF_01346">
    <property type="entry name" value="ATP_synth_alpha_bact"/>
    <property type="match status" value="1"/>
</dbReference>
<dbReference type="GO" id="GO:0043531">
    <property type="term" value="F:ADP binding"/>
    <property type="evidence" value="ECO:0007669"/>
    <property type="project" value="TreeGrafter"/>
</dbReference>
<evidence type="ECO:0000256" key="2">
    <source>
        <dbReference type="ARBA" id="ARBA00008936"/>
    </source>
</evidence>
<dbReference type="InterPro" id="IPR033732">
    <property type="entry name" value="ATP_synth_F1_a_nt-bd_dom"/>
</dbReference>
<evidence type="ECO:0000256" key="9">
    <source>
        <dbReference type="ARBA" id="ARBA00023196"/>
    </source>
</evidence>
<evidence type="ECO:0000256" key="4">
    <source>
        <dbReference type="ARBA" id="ARBA00022741"/>
    </source>
</evidence>